<dbReference type="Proteomes" id="UP001165341">
    <property type="component" value="Unassembled WGS sequence"/>
</dbReference>
<name>A0AA41UH86_9MICO</name>
<protein>
    <submittedName>
        <fullName evidence="6">Glycosyltransferase</fullName>
        <ecNumber evidence="6">2.4.-.-</ecNumber>
    </submittedName>
</protein>
<proteinExistence type="inferred from homology"/>
<evidence type="ECO:0000313" key="7">
    <source>
        <dbReference type="Proteomes" id="UP001165341"/>
    </source>
</evidence>
<comment type="similarity">
    <text evidence="2">Belongs to the glycosyltransferase 2 family.</text>
</comment>
<dbReference type="AlphaFoldDB" id="A0AA41UH86"/>
<dbReference type="PANTHER" id="PTHR43179:SF12">
    <property type="entry name" value="GALACTOFURANOSYLTRANSFERASE GLFT2"/>
    <property type="match status" value="1"/>
</dbReference>
<comment type="caution">
    <text evidence="6">The sequence shown here is derived from an EMBL/GenBank/DDBJ whole genome shotgun (WGS) entry which is preliminary data.</text>
</comment>
<dbReference type="EMBL" id="JALGAR010000002">
    <property type="protein sequence ID" value="MCI4658134.1"/>
    <property type="molecule type" value="Genomic_DNA"/>
</dbReference>
<sequence length="331" mass="35245">MSGLVPVSVVICAYTQRRWEELTLAVASAAAQPETAEVIVVIDHEPELLRRAYLAWPELTVLPNEERQGLSGARNTGIRAAGCGIVAFLDDDAAAAADWLHWLVDPFADPNVAAVGGRADPVWPAEASARLLAPELLWIVGCSYRGLPVERADVRNVMGCSMAFRRDVLLSSGGFNLDTGRVGRLPLGCEETELCIRVRQADATARVVYEPRATVHHRVSPDRTGWSYLFSRSYFEGVSKAALSRTLGRRDALAAESSYVRTVLPRAVVRELRGTGSGGATRAAAIVLSLGAVGSGYLRGSVRRPARVARALRAVSAVSATSAAPGTGVSS</sequence>
<dbReference type="GO" id="GO:0016757">
    <property type="term" value="F:glycosyltransferase activity"/>
    <property type="evidence" value="ECO:0007669"/>
    <property type="project" value="UniProtKB-KW"/>
</dbReference>
<dbReference type="RefSeq" id="WP_243011908.1">
    <property type="nucleotide sequence ID" value="NZ_JALGAR010000002.1"/>
</dbReference>
<evidence type="ECO:0000256" key="3">
    <source>
        <dbReference type="ARBA" id="ARBA00022676"/>
    </source>
</evidence>
<dbReference type="InterPro" id="IPR029044">
    <property type="entry name" value="Nucleotide-diphossugar_trans"/>
</dbReference>
<keyword evidence="3 6" id="KW-0328">Glycosyltransferase</keyword>
<dbReference type="Gene3D" id="3.90.550.10">
    <property type="entry name" value="Spore Coat Polysaccharide Biosynthesis Protein SpsA, Chain A"/>
    <property type="match status" value="1"/>
</dbReference>
<evidence type="ECO:0000256" key="2">
    <source>
        <dbReference type="ARBA" id="ARBA00006739"/>
    </source>
</evidence>
<reference evidence="6" key="1">
    <citation type="submission" date="2022-03" db="EMBL/GenBank/DDBJ databases">
        <title>Cryobacterium sp. nov. strain ZS14-85, isolated from Antarctic soil.</title>
        <authorList>
            <person name="Li J."/>
            <person name="Niu G."/>
        </authorList>
    </citation>
    <scope>NUCLEOTIDE SEQUENCE</scope>
    <source>
        <strain evidence="6">ZS14-85</strain>
    </source>
</reference>
<organism evidence="6 7">
    <name type="scientific">Cryobacterium zhongshanensis</name>
    <dbReference type="NCBI Taxonomy" id="2928153"/>
    <lineage>
        <taxon>Bacteria</taxon>
        <taxon>Bacillati</taxon>
        <taxon>Actinomycetota</taxon>
        <taxon>Actinomycetes</taxon>
        <taxon>Micrococcales</taxon>
        <taxon>Microbacteriaceae</taxon>
        <taxon>Cryobacterium</taxon>
    </lineage>
</organism>
<dbReference type="InterPro" id="IPR001173">
    <property type="entry name" value="Glyco_trans_2-like"/>
</dbReference>
<accession>A0AA41UH86</accession>
<keyword evidence="4 6" id="KW-0808">Transferase</keyword>
<evidence type="ECO:0000256" key="1">
    <source>
        <dbReference type="ARBA" id="ARBA00004776"/>
    </source>
</evidence>
<dbReference type="PANTHER" id="PTHR43179">
    <property type="entry name" value="RHAMNOSYLTRANSFERASE WBBL"/>
    <property type="match status" value="1"/>
</dbReference>
<dbReference type="Pfam" id="PF00535">
    <property type="entry name" value="Glycos_transf_2"/>
    <property type="match status" value="1"/>
</dbReference>
<evidence type="ECO:0000256" key="4">
    <source>
        <dbReference type="ARBA" id="ARBA00022679"/>
    </source>
</evidence>
<evidence type="ECO:0000313" key="6">
    <source>
        <dbReference type="EMBL" id="MCI4658134.1"/>
    </source>
</evidence>
<dbReference type="SUPFAM" id="SSF53448">
    <property type="entry name" value="Nucleotide-diphospho-sugar transferases"/>
    <property type="match status" value="1"/>
</dbReference>
<evidence type="ECO:0000259" key="5">
    <source>
        <dbReference type="Pfam" id="PF00535"/>
    </source>
</evidence>
<comment type="pathway">
    <text evidence="1">Cell wall biogenesis; cell wall polysaccharide biosynthesis.</text>
</comment>
<feature type="domain" description="Glycosyltransferase 2-like" evidence="5">
    <location>
        <begin position="8"/>
        <end position="169"/>
    </location>
</feature>
<keyword evidence="7" id="KW-1185">Reference proteome</keyword>
<gene>
    <name evidence="6" type="ORF">MQH31_09985</name>
</gene>
<dbReference type="EC" id="2.4.-.-" evidence="6"/>